<evidence type="ECO:0000259" key="3">
    <source>
        <dbReference type="Pfam" id="PF05193"/>
    </source>
</evidence>
<dbReference type="RefSeq" id="WP_119437112.1">
    <property type="nucleotide sequence ID" value="NZ_QWGR01000003.1"/>
</dbReference>
<dbReference type="InterPro" id="IPR007863">
    <property type="entry name" value="Peptidase_M16_C"/>
</dbReference>
<feature type="domain" description="Peptidase M16 N-terminal" evidence="2">
    <location>
        <begin position="26"/>
        <end position="162"/>
    </location>
</feature>
<dbReference type="GO" id="GO:0046872">
    <property type="term" value="F:metal ion binding"/>
    <property type="evidence" value="ECO:0007669"/>
    <property type="project" value="InterPro"/>
</dbReference>
<keyword evidence="5" id="KW-1185">Reference proteome</keyword>
<dbReference type="PANTHER" id="PTHR11851:SF49">
    <property type="entry name" value="MITOCHONDRIAL-PROCESSING PEPTIDASE SUBUNIT ALPHA"/>
    <property type="match status" value="1"/>
</dbReference>
<dbReference type="Gene3D" id="3.30.830.10">
    <property type="entry name" value="Metalloenzyme, LuxS/M16 peptidase-like"/>
    <property type="match status" value="2"/>
</dbReference>
<dbReference type="InterPro" id="IPR050361">
    <property type="entry name" value="MPP/UQCRC_Complex"/>
</dbReference>
<protein>
    <submittedName>
        <fullName evidence="4">Insulinase family protein</fullName>
    </submittedName>
</protein>
<dbReference type="PANTHER" id="PTHR11851">
    <property type="entry name" value="METALLOPROTEASE"/>
    <property type="match status" value="1"/>
</dbReference>
<dbReference type="OrthoDB" id="9811314at2"/>
<feature type="domain" description="Peptidase M16 C-terminal" evidence="3">
    <location>
        <begin position="168"/>
        <end position="344"/>
    </location>
</feature>
<dbReference type="EMBL" id="QWGR01000003">
    <property type="protein sequence ID" value="RIJ49226.1"/>
    <property type="molecule type" value="Genomic_DNA"/>
</dbReference>
<evidence type="ECO:0000313" key="5">
    <source>
        <dbReference type="Proteomes" id="UP000265926"/>
    </source>
</evidence>
<dbReference type="Pfam" id="PF05193">
    <property type="entry name" value="Peptidase_M16_C"/>
    <property type="match status" value="1"/>
</dbReference>
<dbReference type="InterPro" id="IPR011249">
    <property type="entry name" value="Metalloenz_LuxS/M16"/>
</dbReference>
<name>A0A399SYY6_9BACT</name>
<evidence type="ECO:0000259" key="2">
    <source>
        <dbReference type="Pfam" id="PF00675"/>
    </source>
</evidence>
<dbReference type="AlphaFoldDB" id="A0A399SYY6"/>
<dbReference type="InterPro" id="IPR011765">
    <property type="entry name" value="Pept_M16_N"/>
</dbReference>
<evidence type="ECO:0000256" key="1">
    <source>
        <dbReference type="ARBA" id="ARBA00007261"/>
    </source>
</evidence>
<accession>A0A399SYY6</accession>
<dbReference type="Proteomes" id="UP000265926">
    <property type="component" value="Unassembled WGS sequence"/>
</dbReference>
<dbReference type="Pfam" id="PF00675">
    <property type="entry name" value="Peptidase_M16"/>
    <property type="match status" value="1"/>
</dbReference>
<evidence type="ECO:0000313" key="4">
    <source>
        <dbReference type="EMBL" id="RIJ49226.1"/>
    </source>
</evidence>
<comment type="caution">
    <text evidence="4">The sequence shown here is derived from an EMBL/GenBank/DDBJ whole genome shotgun (WGS) entry which is preliminary data.</text>
</comment>
<reference evidence="4 5" key="1">
    <citation type="submission" date="2018-08" db="EMBL/GenBank/DDBJ databases">
        <title>Pallidiluteibacterium maritimus gen. nov., sp. nov., isolated from coastal sediment.</title>
        <authorList>
            <person name="Zhou L.Y."/>
        </authorList>
    </citation>
    <scope>NUCLEOTIDE SEQUENCE [LARGE SCALE GENOMIC DNA]</scope>
    <source>
        <strain evidence="4 5">XSD2</strain>
    </source>
</reference>
<comment type="similarity">
    <text evidence="1">Belongs to the peptidase M16 family.</text>
</comment>
<sequence>MVETDFLTHTLGNGIRIIHQFTDSPVGHLGVLINAGSRDELEEEHGLAHFIEHSVFKGTQKRKAFHILSRIEGVGGELNAYTTKEETVLYATFLTEYYERSAELLADILFNSVYPEKELKREKEVVVEEINSYKDSPSELIFDEFEELVFDGHPIARNILGTKKNLRSFTRDSIFRFIENNYHTDQMVISSVGNVDFGVLVKMLEKYFGAVPAKLRNNSRVKFENYKPQQQIIQKDTFQSHCIIGNIAFDACHPQRTVMVLLNNILGGQAMNSRLNLALRERRGMAYNVESGYTAYSDTGLFNVYFGTDKENLDKALALVLKEFDLLRDKKLGALQVSRAKKQLIGQIAVATESRDDMMLTIGKSYLLYDKVDPLRVVFKTIEEITAEQLLEAANLVLDKNQMSTLIYK</sequence>
<dbReference type="SUPFAM" id="SSF63411">
    <property type="entry name" value="LuxS/MPP-like metallohydrolase"/>
    <property type="match status" value="2"/>
</dbReference>
<proteinExistence type="inferred from homology"/>
<gene>
    <name evidence="4" type="ORF">D1614_06640</name>
</gene>
<organism evidence="4 5">
    <name type="scientific">Maribellus luteus</name>
    <dbReference type="NCBI Taxonomy" id="2305463"/>
    <lineage>
        <taxon>Bacteria</taxon>
        <taxon>Pseudomonadati</taxon>
        <taxon>Bacteroidota</taxon>
        <taxon>Bacteroidia</taxon>
        <taxon>Marinilabiliales</taxon>
        <taxon>Prolixibacteraceae</taxon>
        <taxon>Maribellus</taxon>
    </lineage>
</organism>